<keyword evidence="4" id="KW-1185">Reference proteome</keyword>
<dbReference type="STRING" id="1548208.AXK12_04830"/>
<dbReference type="OrthoDB" id="9781966at2"/>
<evidence type="ECO:0000259" key="2">
    <source>
        <dbReference type="Pfam" id="PF22725"/>
    </source>
</evidence>
<reference evidence="3 4" key="1">
    <citation type="submission" date="2016-02" db="EMBL/GenBank/DDBJ databases">
        <authorList>
            <person name="Wen L."/>
            <person name="He K."/>
            <person name="Yang H."/>
        </authorList>
    </citation>
    <scope>NUCLEOTIDE SEQUENCE [LARGE SCALE GENOMIC DNA]</scope>
    <source>
        <strain evidence="3 4">CV41</strain>
    </source>
</reference>
<dbReference type="SUPFAM" id="SSF51735">
    <property type="entry name" value="NAD(P)-binding Rossmann-fold domains"/>
    <property type="match status" value="1"/>
</dbReference>
<dbReference type="Proteomes" id="UP000071392">
    <property type="component" value="Unassembled WGS sequence"/>
</dbReference>
<dbReference type="Gene3D" id="3.30.360.10">
    <property type="entry name" value="Dihydrodipicolinate Reductase, domain 2"/>
    <property type="match status" value="1"/>
</dbReference>
<protein>
    <submittedName>
        <fullName evidence="3">Oxidoreductase</fullName>
    </submittedName>
</protein>
<dbReference type="PANTHER" id="PTHR43377">
    <property type="entry name" value="BILIVERDIN REDUCTASE A"/>
    <property type="match status" value="1"/>
</dbReference>
<sequence>MSQAKKSVKVGLIGCGNRGTTVVKHLLEGAGSDQIELAALYDPRAGATAALNTKLGTAAVAQPSLDALLADSGIDWVIIASPNCHHVEQASAALRAGKHVFCEKPLATTFEDCLRLREARLAAPDRHFFFGLVLRYTPLYQKAKELLASGILGKLISFEFNETLSFTHGGYIHGNWRRYRDQAGTHLLEKCCHDIDLVNWLIDSLPVRAASFGGKDVFAPKNRHLAEAIGPDENGRPAYRGWPDPEGIDPFSEGATIVDNQVAILEYANGARATFHTNCNCALPERRMYLVGTEGTLLLNAITNTITHRKNGHKTEPETFALTAGDMHLGGDAFMASHLRATMLESKAPLAGIDDGYTSAISAFGIDQAMDSGQVVDMRGMWTRAGVHV</sequence>
<dbReference type="PANTHER" id="PTHR43377:SF2">
    <property type="entry name" value="BINDING ROSSMANN FOLD OXIDOREDUCTASE, PUTATIVE (AFU_ORTHOLOGUE AFUA_4G00560)-RELATED"/>
    <property type="match status" value="1"/>
</dbReference>
<feature type="domain" description="GFO/IDH/MocA-like oxidoreductase" evidence="2">
    <location>
        <begin position="140"/>
        <end position="297"/>
    </location>
</feature>
<feature type="domain" description="Gfo/Idh/MocA-like oxidoreductase N-terminal" evidence="1">
    <location>
        <begin position="8"/>
        <end position="118"/>
    </location>
</feature>
<name>A0A139SM80_9BACT</name>
<dbReference type="Pfam" id="PF22725">
    <property type="entry name" value="GFO_IDH_MocA_C3"/>
    <property type="match status" value="1"/>
</dbReference>
<dbReference type="EMBL" id="LSZP01000036">
    <property type="protein sequence ID" value="KXU35645.1"/>
    <property type="molecule type" value="Genomic_DNA"/>
</dbReference>
<dbReference type="SUPFAM" id="SSF55347">
    <property type="entry name" value="Glyceraldehyde-3-phosphate dehydrogenase-like, C-terminal domain"/>
    <property type="match status" value="1"/>
</dbReference>
<dbReference type="Gene3D" id="3.40.50.720">
    <property type="entry name" value="NAD(P)-binding Rossmann-like Domain"/>
    <property type="match status" value="1"/>
</dbReference>
<gene>
    <name evidence="3" type="ORF">AXK12_04830</name>
</gene>
<dbReference type="InterPro" id="IPR000683">
    <property type="entry name" value="Gfo/Idh/MocA-like_OxRdtase_N"/>
</dbReference>
<dbReference type="InterPro" id="IPR055170">
    <property type="entry name" value="GFO_IDH_MocA-like_dom"/>
</dbReference>
<evidence type="ECO:0000313" key="4">
    <source>
        <dbReference type="Proteomes" id="UP000071392"/>
    </source>
</evidence>
<evidence type="ECO:0000259" key="1">
    <source>
        <dbReference type="Pfam" id="PF01408"/>
    </source>
</evidence>
<proteinExistence type="predicted"/>
<evidence type="ECO:0000313" key="3">
    <source>
        <dbReference type="EMBL" id="KXU35645.1"/>
    </source>
</evidence>
<comment type="caution">
    <text evidence="3">The sequence shown here is derived from an EMBL/GenBank/DDBJ whole genome shotgun (WGS) entry which is preliminary data.</text>
</comment>
<dbReference type="InterPro" id="IPR036291">
    <property type="entry name" value="NAD(P)-bd_dom_sf"/>
</dbReference>
<dbReference type="GO" id="GO:0000166">
    <property type="term" value="F:nucleotide binding"/>
    <property type="evidence" value="ECO:0007669"/>
    <property type="project" value="InterPro"/>
</dbReference>
<dbReference type="Pfam" id="PF01408">
    <property type="entry name" value="GFO_IDH_MocA"/>
    <property type="match status" value="1"/>
</dbReference>
<accession>A0A139SM80</accession>
<organism evidence="3 4">
    <name type="scientific">Cephaloticoccus capnophilus</name>
    <dbReference type="NCBI Taxonomy" id="1548208"/>
    <lineage>
        <taxon>Bacteria</taxon>
        <taxon>Pseudomonadati</taxon>
        <taxon>Verrucomicrobiota</taxon>
        <taxon>Opitutia</taxon>
        <taxon>Opitutales</taxon>
        <taxon>Opitutaceae</taxon>
        <taxon>Cephaloticoccus</taxon>
    </lineage>
</organism>
<dbReference type="AlphaFoldDB" id="A0A139SM80"/>
<dbReference type="InterPro" id="IPR051450">
    <property type="entry name" value="Gfo/Idh/MocA_Oxidoreductases"/>
</dbReference>
<dbReference type="RefSeq" id="WP_068711810.1">
    <property type="nucleotide sequence ID" value="NZ_LSZP01000036.1"/>
</dbReference>